<dbReference type="CDD" id="cd00009">
    <property type="entry name" value="AAA"/>
    <property type="match status" value="1"/>
</dbReference>
<dbReference type="Pfam" id="PF02954">
    <property type="entry name" value="HTH_8"/>
    <property type="match status" value="1"/>
</dbReference>
<dbReference type="GO" id="GO:0006355">
    <property type="term" value="P:regulation of DNA-templated transcription"/>
    <property type="evidence" value="ECO:0007669"/>
    <property type="project" value="InterPro"/>
</dbReference>
<dbReference type="InterPro" id="IPR000014">
    <property type="entry name" value="PAS"/>
</dbReference>
<dbReference type="AlphaFoldDB" id="A0A920BUF6"/>
<dbReference type="PANTHER" id="PTHR32071:SF57">
    <property type="entry name" value="C4-DICARBOXYLATE TRANSPORT TRANSCRIPTIONAL REGULATORY PROTEIN DCTD"/>
    <property type="match status" value="1"/>
</dbReference>
<dbReference type="InterPro" id="IPR027417">
    <property type="entry name" value="P-loop_NTPase"/>
</dbReference>
<gene>
    <name evidence="8" type="ORF">J27TS8_31780</name>
</gene>
<dbReference type="PROSITE" id="PS00675">
    <property type="entry name" value="SIGMA54_INTERACT_1"/>
    <property type="match status" value="1"/>
</dbReference>
<dbReference type="Gene3D" id="1.10.8.60">
    <property type="match status" value="1"/>
</dbReference>
<dbReference type="Gene3D" id="3.40.50.300">
    <property type="entry name" value="P-loop containing nucleotide triphosphate hydrolases"/>
    <property type="match status" value="1"/>
</dbReference>
<evidence type="ECO:0000256" key="5">
    <source>
        <dbReference type="ARBA" id="ARBA00023163"/>
    </source>
</evidence>
<dbReference type="PROSITE" id="PS50045">
    <property type="entry name" value="SIGMA54_INTERACT_4"/>
    <property type="match status" value="1"/>
</dbReference>
<dbReference type="Proteomes" id="UP000682111">
    <property type="component" value="Unassembled WGS sequence"/>
</dbReference>
<dbReference type="GO" id="GO:0043565">
    <property type="term" value="F:sequence-specific DNA binding"/>
    <property type="evidence" value="ECO:0007669"/>
    <property type="project" value="InterPro"/>
</dbReference>
<keyword evidence="3" id="KW-0805">Transcription regulation</keyword>
<dbReference type="InterPro" id="IPR013767">
    <property type="entry name" value="PAS_fold"/>
</dbReference>
<name>A0A920BUF6_9BACI</name>
<reference evidence="8" key="1">
    <citation type="submission" date="2021-03" db="EMBL/GenBank/DDBJ databases">
        <title>Antimicrobial resistance genes in bacteria isolated from Japanese honey, and their potential for conferring macrolide and lincosamide resistance in the American foulbrood pathogen Paenibacillus larvae.</title>
        <authorList>
            <person name="Okamoto M."/>
            <person name="Kumagai M."/>
            <person name="Kanamori H."/>
            <person name="Takamatsu D."/>
        </authorList>
    </citation>
    <scope>NUCLEOTIDE SEQUENCE</scope>
    <source>
        <strain evidence="8">J27TS8</strain>
    </source>
</reference>
<dbReference type="InterPro" id="IPR058031">
    <property type="entry name" value="AAA_lid_NorR"/>
</dbReference>
<dbReference type="CDD" id="cd00130">
    <property type="entry name" value="PAS"/>
    <property type="match status" value="1"/>
</dbReference>
<keyword evidence="9" id="KW-1185">Reference proteome</keyword>
<sequence length="459" mass="52158">MEARFALQTLQAILSSLEEAISVVNTKGELVYWNEAAERTYQIKKEEIIGRNIRDFFQQEDVMHLKVLATGKPVRDVYHMPRPDKHVLISTTLLYNEENEIMGSLSIEKDITSTIHLNEKLSSASKELQQLRQHMNQQHDDPFAKVKGVHSSIQQLIHQAKKMAKSDATILISGESGVGKELFAHAIHEKSSRKEKPFIPINCGAIPNALFESELFGYESGAYTGASRGGKPGKLELANGGTLFLDEVGELPLDMQVKLLRVLQDREVYRIGGLTPKQVDIRVIAATNQILEKMVAEGTFRSDLYYRLNVFSVNIPPLRARKEDIPLLVYDFLEEFSYKYQKQDYTIEQNALAILLDYDWPGNIRELRNLMERLVVLNESGEITETDLYQVLHVGKEPSVHLDFQVASLAAEKGKLEKERILETLQSTFGNKSITAKRLGMSRATLYKKMRKYGIVFEK</sequence>
<dbReference type="SUPFAM" id="SSF46689">
    <property type="entry name" value="Homeodomain-like"/>
    <property type="match status" value="1"/>
</dbReference>
<dbReference type="GO" id="GO:0005524">
    <property type="term" value="F:ATP binding"/>
    <property type="evidence" value="ECO:0007669"/>
    <property type="project" value="UniProtKB-KW"/>
</dbReference>
<dbReference type="FunFam" id="3.40.50.300:FF:000006">
    <property type="entry name" value="DNA-binding transcriptional regulator NtrC"/>
    <property type="match status" value="1"/>
</dbReference>
<dbReference type="SMART" id="SM00382">
    <property type="entry name" value="AAA"/>
    <property type="match status" value="1"/>
</dbReference>
<dbReference type="InterPro" id="IPR025944">
    <property type="entry name" value="Sigma_54_int_dom_CS"/>
</dbReference>
<keyword evidence="1" id="KW-0547">Nucleotide-binding</keyword>
<dbReference type="RefSeq" id="WP_212934065.1">
    <property type="nucleotide sequence ID" value="NZ_BORC01000005.1"/>
</dbReference>
<dbReference type="InterPro" id="IPR025943">
    <property type="entry name" value="Sigma_54_int_dom_ATP-bd_2"/>
</dbReference>
<dbReference type="PRINTS" id="PR01590">
    <property type="entry name" value="HTHFIS"/>
</dbReference>
<dbReference type="PANTHER" id="PTHR32071">
    <property type="entry name" value="TRANSCRIPTIONAL REGULATORY PROTEIN"/>
    <property type="match status" value="1"/>
</dbReference>
<dbReference type="InterPro" id="IPR025662">
    <property type="entry name" value="Sigma_54_int_dom_ATP-bd_1"/>
</dbReference>
<accession>A0A920BUF6</accession>
<keyword evidence="4" id="KW-0238">DNA-binding</keyword>
<evidence type="ECO:0000313" key="8">
    <source>
        <dbReference type="EMBL" id="GIN63185.1"/>
    </source>
</evidence>
<proteinExistence type="predicted"/>
<dbReference type="EMBL" id="BORC01000005">
    <property type="protein sequence ID" value="GIN63185.1"/>
    <property type="molecule type" value="Genomic_DNA"/>
</dbReference>
<dbReference type="SMART" id="SM00091">
    <property type="entry name" value="PAS"/>
    <property type="match status" value="1"/>
</dbReference>
<dbReference type="InterPro" id="IPR035965">
    <property type="entry name" value="PAS-like_dom_sf"/>
</dbReference>
<evidence type="ECO:0000256" key="1">
    <source>
        <dbReference type="ARBA" id="ARBA00022741"/>
    </source>
</evidence>
<keyword evidence="2" id="KW-0067">ATP-binding</keyword>
<feature type="domain" description="Sigma-54 factor interaction" evidence="6">
    <location>
        <begin position="146"/>
        <end position="376"/>
    </location>
</feature>
<evidence type="ECO:0000256" key="2">
    <source>
        <dbReference type="ARBA" id="ARBA00022840"/>
    </source>
</evidence>
<dbReference type="PROSITE" id="PS50112">
    <property type="entry name" value="PAS"/>
    <property type="match status" value="1"/>
</dbReference>
<comment type="caution">
    <text evidence="8">The sequence shown here is derived from an EMBL/GenBank/DDBJ whole genome shotgun (WGS) entry which is preliminary data.</text>
</comment>
<dbReference type="PROSITE" id="PS00688">
    <property type="entry name" value="SIGMA54_INTERACT_3"/>
    <property type="match status" value="1"/>
</dbReference>
<dbReference type="NCBIfam" id="TIGR00229">
    <property type="entry name" value="sensory_box"/>
    <property type="match status" value="1"/>
</dbReference>
<keyword evidence="5" id="KW-0804">Transcription</keyword>
<evidence type="ECO:0000259" key="7">
    <source>
        <dbReference type="PROSITE" id="PS50112"/>
    </source>
</evidence>
<dbReference type="Gene3D" id="3.30.450.20">
    <property type="entry name" value="PAS domain"/>
    <property type="match status" value="1"/>
</dbReference>
<dbReference type="InterPro" id="IPR009057">
    <property type="entry name" value="Homeodomain-like_sf"/>
</dbReference>
<organism evidence="8 9">
    <name type="scientific">Robertmurraya siralis</name>
    <dbReference type="NCBI Taxonomy" id="77777"/>
    <lineage>
        <taxon>Bacteria</taxon>
        <taxon>Bacillati</taxon>
        <taxon>Bacillota</taxon>
        <taxon>Bacilli</taxon>
        <taxon>Bacillales</taxon>
        <taxon>Bacillaceae</taxon>
        <taxon>Robertmurraya</taxon>
    </lineage>
</organism>
<dbReference type="SUPFAM" id="SSF52540">
    <property type="entry name" value="P-loop containing nucleoside triphosphate hydrolases"/>
    <property type="match status" value="1"/>
</dbReference>
<dbReference type="Pfam" id="PF25601">
    <property type="entry name" value="AAA_lid_14"/>
    <property type="match status" value="1"/>
</dbReference>
<dbReference type="InterPro" id="IPR003593">
    <property type="entry name" value="AAA+_ATPase"/>
</dbReference>
<dbReference type="Gene3D" id="1.10.10.60">
    <property type="entry name" value="Homeodomain-like"/>
    <property type="match status" value="1"/>
</dbReference>
<evidence type="ECO:0000256" key="4">
    <source>
        <dbReference type="ARBA" id="ARBA00023125"/>
    </source>
</evidence>
<evidence type="ECO:0000259" key="6">
    <source>
        <dbReference type="PROSITE" id="PS50045"/>
    </source>
</evidence>
<evidence type="ECO:0000256" key="3">
    <source>
        <dbReference type="ARBA" id="ARBA00023015"/>
    </source>
</evidence>
<dbReference type="InterPro" id="IPR002197">
    <property type="entry name" value="HTH_Fis"/>
</dbReference>
<dbReference type="Pfam" id="PF00989">
    <property type="entry name" value="PAS"/>
    <property type="match status" value="1"/>
</dbReference>
<protein>
    <submittedName>
        <fullName evidence="8">Sigma-54-dependent Fis family transcriptional regulator</fullName>
    </submittedName>
</protein>
<dbReference type="PROSITE" id="PS00676">
    <property type="entry name" value="SIGMA54_INTERACT_2"/>
    <property type="match status" value="1"/>
</dbReference>
<evidence type="ECO:0000313" key="9">
    <source>
        <dbReference type="Proteomes" id="UP000682111"/>
    </source>
</evidence>
<feature type="domain" description="PAS" evidence="7">
    <location>
        <begin position="6"/>
        <end position="61"/>
    </location>
</feature>
<dbReference type="Pfam" id="PF00158">
    <property type="entry name" value="Sigma54_activat"/>
    <property type="match status" value="1"/>
</dbReference>
<dbReference type="InterPro" id="IPR002078">
    <property type="entry name" value="Sigma_54_int"/>
</dbReference>
<dbReference type="SUPFAM" id="SSF55785">
    <property type="entry name" value="PYP-like sensor domain (PAS domain)"/>
    <property type="match status" value="1"/>
</dbReference>